<gene>
    <name evidence="1" type="ORF">SAMN04487894_10173</name>
</gene>
<evidence type="ECO:0008006" key="3">
    <source>
        <dbReference type="Google" id="ProtNLM"/>
    </source>
</evidence>
<accession>A0A1G6I2V2</accession>
<sequence>MFRERFQFYGTQLGGDYAGNPILWPVKDMLHLDVRRKAVGLSPLKEALKDYPVSWSEPVCDSLAGKIVFYGLVSDSLGRGLPGVRICEPSGKLTGKTDPQGYFRVWANRRVLQKGLLFKGKGYHTFRYQFHNKKAEVFYDSIRLFKN</sequence>
<dbReference type="AlphaFoldDB" id="A0A1G6I2V2"/>
<evidence type="ECO:0000313" key="1">
    <source>
        <dbReference type="EMBL" id="SDC00804.1"/>
    </source>
</evidence>
<dbReference type="OrthoDB" id="1164858at2"/>
<keyword evidence="2" id="KW-1185">Reference proteome</keyword>
<protein>
    <recommendedName>
        <fullName evidence="3">Carboxypeptidase regulatory-like domain-containing protein</fullName>
    </recommendedName>
</protein>
<dbReference type="EMBL" id="FMZO01000001">
    <property type="protein sequence ID" value="SDC00804.1"/>
    <property type="molecule type" value="Genomic_DNA"/>
</dbReference>
<reference evidence="2" key="1">
    <citation type="submission" date="2016-10" db="EMBL/GenBank/DDBJ databases">
        <authorList>
            <person name="Varghese N."/>
            <person name="Submissions S."/>
        </authorList>
    </citation>
    <scope>NUCLEOTIDE SEQUENCE [LARGE SCALE GENOMIC DNA]</scope>
    <source>
        <strain evidence="2">DSM 25811 / CCM 8410 / LMG 26954 / E90</strain>
    </source>
</reference>
<dbReference type="STRING" id="1285928.SAMN04487894_10173"/>
<organism evidence="1 2">
    <name type="scientific">Niabella drilacis (strain DSM 25811 / CCM 8410 / CCUG 62505 / LMG 26954 / E90)</name>
    <dbReference type="NCBI Taxonomy" id="1285928"/>
    <lineage>
        <taxon>Bacteria</taxon>
        <taxon>Pseudomonadati</taxon>
        <taxon>Bacteroidota</taxon>
        <taxon>Chitinophagia</taxon>
        <taxon>Chitinophagales</taxon>
        <taxon>Chitinophagaceae</taxon>
        <taxon>Niabella</taxon>
    </lineage>
</organism>
<name>A0A1G6I2V2_NIADE</name>
<evidence type="ECO:0000313" key="2">
    <source>
        <dbReference type="Proteomes" id="UP000198757"/>
    </source>
</evidence>
<dbReference type="Proteomes" id="UP000198757">
    <property type="component" value="Unassembled WGS sequence"/>
</dbReference>
<proteinExistence type="predicted"/>